<dbReference type="AlphaFoldDB" id="E4KWB5"/>
<dbReference type="EMBL" id="AENP01000003">
    <property type="protein sequence ID" value="EFR33838.1"/>
    <property type="molecule type" value="Genomic_DNA"/>
</dbReference>
<dbReference type="Gene3D" id="3.40.50.300">
    <property type="entry name" value="P-loop containing nucleotide triphosphate hydrolases"/>
    <property type="match status" value="1"/>
</dbReference>
<dbReference type="eggNOG" id="COG0486">
    <property type="taxonomic scope" value="Bacteria"/>
</dbReference>
<evidence type="ECO:0000313" key="2">
    <source>
        <dbReference type="EMBL" id="EFR33838.1"/>
    </source>
</evidence>
<proteinExistence type="predicted"/>
<protein>
    <recommendedName>
        <fullName evidence="1">G domain-containing protein</fullName>
    </recommendedName>
</protein>
<evidence type="ECO:0000313" key="3">
    <source>
        <dbReference type="Proteomes" id="UP000003705"/>
    </source>
</evidence>
<gene>
    <name evidence="2" type="ORF">HMPREF9286_0479</name>
</gene>
<dbReference type="GO" id="GO:0030488">
    <property type="term" value="P:tRNA methylation"/>
    <property type="evidence" value="ECO:0007669"/>
    <property type="project" value="TreeGrafter"/>
</dbReference>
<reference evidence="2 3" key="1">
    <citation type="submission" date="2010-10" db="EMBL/GenBank/DDBJ databases">
        <authorList>
            <person name="Durkin A.S."/>
            <person name="Madupu R."/>
            <person name="Torralba M."/>
            <person name="Gillis M."/>
            <person name="Methe B."/>
            <person name="Sutton G."/>
            <person name="Nelson K.E."/>
        </authorList>
    </citation>
    <scope>NUCLEOTIDE SEQUENCE [LARGE SCALE GENOMIC DNA]</scope>
    <source>
        <strain evidence="2 3">ACS-146-V-Sch2b</strain>
    </source>
</reference>
<organism evidence="2 3">
    <name type="scientific">Peptoniphilus harei ACS-146-V-Sch2b</name>
    <dbReference type="NCBI Taxonomy" id="908338"/>
    <lineage>
        <taxon>Bacteria</taxon>
        <taxon>Bacillati</taxon>
        <taxon>Bacillota</taxon>
        <taxon>Tissierellia</taxon>
        <taxon>Tissierellales</taxon>
        <taxon>Peptoniphilaceae</taxon>
        <taxon>Peptoniphilus</taxon>
    </lineage>
</organism>
<sequence length="64" mass="6962">MELNKTNSGNRIHIGFFGKVNSGKSSIINEFSGRDISIVSNQEGTTTDPVYKSMEIKSLGPCLL</sequence>
<dbReference type="Proteomes" id="UP000003705">
    <property type="component" value="Unassembled WGS sequence"/>
</dbReference>
<comment type="caution">
    <text evidence="2">The sequence shown here is derived from an EMBL/GenBank/DDBJ whole genome shotgun (WGS) entry which is preliminary data.</text>
</comment>
<dbReference type="PANTHER" id="PTHR42714:SF6">
    <property type="entry name" value="TRANSLATION INITIATION FACTOR IF-2"/>
    <property type="match status" value="1"/>
</dbReference>
<evidence type="ECO:0000259" key="1">
    <source>
        <dbReference type="Pfam" id="PF01926"/>
    </source>
</evidence>
<dbReference type="Pfam" id="PF01926">
    <property type="entry name" value="MMR_HSR1"/>
    <property type="match status" value="1"/>
</dbReference>
<feature type="non-terminal residue" evidence="2">
    <location>
        <position position="64"/>
    </location>
</feature>
<keyword evidence="3" id="KW-1185">Reference proteome</keyword>
<name>E4KWB5_9FIRM</name>
<accession>E4KWB5</accession>
<dbReference type="SUPFAM" id="SSF52540">
    <property type="entry name" value="P-loop containing nucleoside triphosphate hydrolases"/>
    <property type="match status" value="1"/>
</dbReference>
<dbReference type="GO" id="GO:0005737">
    <property type="term" value="C:cytoplasm"/>
    <property type="evidence" value="ECO:0007669"/>
    <property type="project" value="TreeGrafter"/>
</dbReference>
<dbReference type="GO" id="GO:0002098">
    <property type="term" value="P:tRNA wobble uridine modification"/>
    <property type="evidence" value="ECO:0007669"/>
    <property type="project" value="TreeGrafter"/>
</dbReference>
<dbReference type="InterPro" id="IPR006073">
    <property type="entry name" value="GTP-bd"/>
</dbReference>
<dbReference type="PANTHER" id="PTHR42714">
    <property type="entry name" value="TRNA MODIFICATION GTPASE GTPBP3"/>
    <property type="match status" value="1"/>
</dbReference>
<dbReference type="GO" id="GO:0005525">
    <property type="term" value="F:GTP binding"/>
    <property type="evidence" value="ECO:0007669"/>
    <property type="project" value="InterPro"/>
</dbReference>
<feature type="domain" description="G" evidence="1">
    <location>
        <begin position="13"/>
        <end position="57"/>
    </location>
</feature>
<dbReference type="RefSeq" id="WP_005953875.1">
    <property type="nucleotide sequence ID" value="NZ_AENP01000003.1"/>
</dbReference>
<dbReference type="InterPro" id="IPR027417">
    <property type="entry name" value="P-loop_NTPase"/>
</dbReference>